<dbReference type="NCBIfam" id="NF004905">
    <property type="entry name" value="PRK06265.1-5"/>
    <property type="match status" value="1"/>
</dbReference>
<dbReference type="PANTHER" id="PTHR34229">
    <property type="entry name" value="METAL TRANSPORT PROTEIN HI_1621-RELATED"/>
    <property type="match status" value="1"/>
</dbReference>
<protein>
    <submittedName>
        <fullName evidence="8">Cobalt/nickel transport system permease protein</fullName>
    </submittedName>
</protein>
<dbReference type="InterPro" id="IPR002751">
    <property type="entry name" value="CbiM/NikMN"/>
</dbReference>
<organism evidence="8 9">
    <name type="scientific">Seleniivibrio woodruffii</name>
    <dbReference type="NCBI Taxonomy" id="1078050"/>
    <lineage>
        <taxon>Bacteria</taxon>
        <taxon>Pseudomonadati</taxon>
        <taxon>Deferribacterota</taxon>
        <taxon>Deferribacteres</taxon>
        <taxon>Deferribacterales</taxon>
        <taxon>Geovibrionaceae</taxon>
        <taxon>Seleniivibrio</taxon>
    </lineage>
</organism>
<name>A0A4R1KBZ6_9BACT</name>
<proteinExistence type="predicted"/>
<reference evidence="8 9" key="1">
    <citation type="submission" date="2019-03" db="EMBL/GenBank/DDBJ databases">
        <title>Genomic Encyclopedia of Type Strains, Phase IV (KMG-IV): sequencing the most valuable type-strain genomes for metagenomic binning, comparative biology and taxonomic classification.</title>
        <authorList>
            <person name="Goeker M."/>
        </authorList>
    </citation>
    <scope>NUCLEOTIDE SEQUENCE [LARGE SCALE GENOMIC DNA]</scope>
    <source>
        <strain evidence="8 9">DSM 24984</strain>
    </source>
</reference>
<sequence>MHISEGVLSVPVLVATGTAGAVLTVYGFYRMKADMMARTALMSSLFFVGSFIHIPVGPASVHLVLNGLVGAVLGFCAFPAILIALVLQALLFQFGGFTTLGTNVLVMALPALAGYFLFALGSKSSGRMRWLLYYLTGAVPVLLSAALLSAVLAFSGSRLYDTAKAIFLMNIPVVVTEGLVSMYLFNFLNKVYPDFLSKNHEN</sequence>
<comment type="subcellular location">
    <subcellularLocation>
        <location evidence="1">Cell membrane</location>
        <topology evidence="1">Multi-pass membrane protein</topology>
    </subcellularLocation>
</comment>
<dbReference type="PANTHER" id="PTHR34229:SF1">
    <property type="entry name" value="METAL TRANSPORT PROTEIN HI_1621-RELATED"/>
    <property type="match status" value="1"/>
</dbReference>
<feature type="transmembrane region" description="Helical" evidence="7">
    <location>
        <begin position="166"/>
        <end position="188"/>
    </location>
</feature>
<keyword evidence="4 7" id="KW-0812">Transmembrane</keyword>
<gene>
    <name evidence="8" type="ORF">C8D98_0565</name>
</gene>
<keyword evidence="9" id="KW-1185">Reference proteome</keyword>
<comment type="caution">
    <text evidence="8">The sequence shown here is derived from an EMBL/GenBank/DDBJ whole genome shotgun (WGS) entry which is preliminary data.</text>
</comment>
<dbReference type="AlphaFoldDB" id="A0A4R1KBZ6"/>
<evidence type="ECO:0000256" key="2">
    <source>
        <dbReference type="ARBA" id="ARBA00022448"/>
    </source>
</evidence>
<evidence type="ECO:0000256" key="3">
    <source>
        <dbReference type="ARBA" id="ARBA00022475"/>
    </source>
</evidence>
<evidence type="ECO:0000313" key="9">
    <source>
        <dbReference type="Proteomes" id="UP000294614"/>
    </source>
</evidence>
<feature type="transmembrane region" description="Helical" evidence="7">
    <location>
        <begin position="35"/>
        <end position="56"/>
    </location>
</feature>
<dbReference type="GO" id="GO:0005886">
    <property type="term" value="C:plasma membrane"/>
    <property type="evidence" value="ECO:0007669"/>
    <property type="project" value="UniProtKB-SubCell"/>
</dbReference>
<keyword evidence="6 7" id="KW-0472">Membrane</keyword>
<evidence type="ECO:0000313" key="8">
    <source>
        <dbReference type="EMBL" id="TCK62056.1"/>
    </source>
</evidence>
<feature type="transmembrane region" description="Helical" evidence="7">
    <location>
        <begin position="97"/>
        <end position="118"/>
    </location>
</feature>
<dbReference type="RefSeq" id="WP_132871814.1">
    <property type="nucleotide sequence ID" value="NZ_JAJUHT010000002.1"/>
</dbReference>
<dbReference type="Proteomes" id="UP000294614">
    <property type="component" value="Unassembled WGS sequence"/>
</dbReference>
<keyword evidence="5 7" id="KW-1133">Transmembrane helix</keyword>
<feature type="transmembrane region" description="Helical" evidence="7">
    <location>
        <begin position="7"/>
        <end position="29"/>
    </location>
</feature>
<evidence type="ECO:0000256" key="6">
    <source>
        <dbReference type="ARBA" id="ARBA00023136"/>
    </source>
</evidence>
<dbReference type="GO" id="GO:0000041">
    <property type="term" value="P:transition metal ion transport"/>
    <property type="evidence" value="ECO:0007669"/>
    <property type="project" value="InterPro"/>
</dbReference>
<keyword evidence="2" id="KW-0813">Transport</keyword>
<evidence type="ECO:0000256" key="7">
    <source>
        <dbReference type="SAM" id="Phobius"/>
    </source>
</evidence>
<evidence type="ECO:0000256" key="4">
    <source>
        <dbReference type="ARBA" id="ARBA00022692"/>
    </source>
</evidence>
<evidence type="ECO:0000256" key="1">
    <source>
        <dbReference type="ARBA" id="ARBA00004651"/>
    </source>
</evidence>
<dbReference type="Gene3D" id="1.10.1760.20">
    <property type="match status" value="1"/>
</dbReference>
<accession>A0A4R1KBZ6</accession>
<dbReference type="NCBIfam" id="NF004909">
    <property type="entry name" value="PRK06265.2-5"/>
    <property type="match status" value="1"/>
</dbReference>
<evidence type="ECO:0000256" key="5">
    <source>
        <dbReference type="ARBA" id="ARBA00022989"/>
    </source>
</evidence>
<keyword evidence="3" id="KW-1003">Cell membrane</keyword>
<feature type="transmembrane region" description="Helical" evidence="7">
    <location>
        <begin position="130"/>
        <end position="154"/>
    </location>
</feature>
<dbReference type="OrthoDB" id="9809846at2"/>
<dbReference type="EMBL" id="SMGG01000003">
    <property type="protein sequence ID" value="TCK62056.1"/>
    <property type="molecule type" value="Genomic_DNA"/>
</dbReference>
<feature type="transmembrane region" description="Helical" evidence="7">
    <location>
        <begin position="68"/>
        <end position="91"/>
    </location>
</feature>
<dbReference type="Pfam" id="PF01891">
    <property type="entry name" value="CbiM"/>
    <property type="match status" value="1"/>
</dbReference>